<feature type="transmembrane region" description="Helical" evidence="1">
    <location>
        <begin position="170"/>
        <end position="199"/>
    </location>
</feature>
<feature type="transmembrane region" description="Helical" evidence="1">
    <location>
        <begin position="211"/>
        <end position="230"/>
    </location>
</feature>
<gene>
    <name evidence="2" type="ORF">RB614_27185</name>
</gene>
<evidence type="ECO:0000313" key="3">
    <source>
        <dbReference type="Proteomes" id="UP001230908"/>
    </source>
</evidence>
<dbReference type="RefSeq" id="WP_308715481.1">
    <property type="nucleotide sequence ID" value="NZ_JAVHUY010000028.1"/>
</dbReference>
<keyword evidence="3" id="KW-1185">Reference proteome</keyword>
<comment type="caution">
    <text evidence="2">The sequence shown here is derived from an EMBL/GenBank/DDBJ whole genome shotgun (WGS) entry which is preliminary data.</text>
</comment>
<proteinExistence type="predicted"/>
<feature type="transmembrane region" description="Helical" evidence="1">
    <location>
        <begin position="54"/>
        <end position="75"/>
    </location>
</feature>
<name>A0ABU0ZMJ2_9ACTN</name>
<feature type="transmembrane region" description="Helical" evidence="1">
    <location>
        <begin position="137"/>
        <end position="158"/>
    </location>
</feature>
<protein>
    <recommendedName>
        <fullName evidence="4">Oligosaccharide repeat unit polymerase</fullName>
    </recommendedName>
</protein>
<evidence type="ECO:0000313" key="2">
    <source>
        <dbReference type="EMBL" id="MDQ7908215.1"/>
    </source>
</evidence>
<keyword evidence="1" id="KW-0472">Membrane</keyword>
<organism evidence="2 3">
    <name type="scientific">Phytohabitans maris</name>
    <dbReference type="NCBI Taxonomy" id="3071409"/>
    <lineage>
        <taxon>Bacteria</taxon>
        <taxon>Bacillati</taxon>
        <taxon>Actinomycetota</taxon>
        <taxon>Actinomycetes</taxon>
        <taxon>Micromonosporales</taxon>
        <taxon>Micromonosporaceae</taxon>
    </lineage>
</organism>
<sequence>MVAIRADRPPAGPRRAAHRRMAWLLHRYPVTVVVTGPYLLLVVAPALAFDNPDAGFVLRLVLVAGVTVAVTETLLRLLTRGRERRVGASGPEHPAALTVARVVAVVSVVADVVAALAGRGTLAAQVAVELPSSPVAALASLFFGWKYLAIALLLYSVLRGQARAASFYRWAAALIAAQLAVAALTAITAPVAAYLVVVVAAGTVAGVVRSAYVVVALAVLLLAWPALFALRNDIRIAGGVRVDTTVSAHDRLRLDLQMARLEPYSVPADVGQPGLVQVVVYGLVPRVLDPDRSALSTGARINQYLGGSARSSYSFLSVGNVYFLDGLAGVIVYFGLWSGLAVLLTYNIRGAPGPVRLSLFCFVVAGPLCWSSTYPDTMVAVLQYTVAAAPVFLVLRATRAAAGGTRQRAAA</sequence>
<feature type="transmembrane region" description="Helical" evidence="1">
    <location>
        <begin position="28"/>
        <end position="48"/>
    </location>
</feature>
<evidence type="ECO:0008006" key="4">
    <source>
        <dbReference type="Google" id="ProtNLM"/>
    </source>
</evidence>
<keyword evidence="1" id="KW-1133">Transmembrane helix</keyword>
<feature type="transmembrane region" description="Helical" evidence="1">
    <location>
        <begin position="355"/>
        <end position="373"/>
    </location>
</feature>
<accession>A0ABU0ZMJ2</accession>
<feature type="transmembrane region" description="Helical" evidence="1">
    <location>
        <begin position="379"/>
        <end position="398"/>
    </location>
</feature>
<feature type="transmembrane region" description="Helical" evidence="1">
    <location>
        <begin position="330"/>
        <end position="348"/>
    </location>
</feature>
<dbReference type="Proteomes" id="UP001230908">
    <property type="component" value="Unassembled WGS sequence"/>
</dbReference>
<dbReference type="EMBL" id="JAVHUY010000028">
    <property type="protein sequence ID" value="MDQ7908215.1"/>
    <property type="molecule type" value="Genomic_DNA"/>
</dbReference>
<reference evidence="2 3" key="1">
    <citation type="submission" date="2023-08" db="EMBL/GenBank/DDBJ databases">
        <title>Phytohabitans sansha sp. nov., isolated from marine sediment.</title>
        <authorList>
            <person name="Zhao Y."/>
            <person name="Yi K."/>
        </authorList>
    </citation>
    <scope>NUCLEOTIDE SEQUENCE [LARGE SCALE GENOMIC DNA]</scope>
    <source>
        <strain evidence="2 3">ZYX-F-186</strain>
    </source>
</reference>
<keyword evidence="1" id="KW-0812">Transmembrane</keyword>
<evidence type="ECO:0000256" key="1">
    <source>
        <dbReference type="SAM" id="Phobius"/>
    </source>
</evidence>
<feature type="transmembrane region" description="Helical" evidence="1">
    <location>
        <begin position="95"/>
        <end position="117"/>
    </location>
</feature>